<dbReference type="Proteomes" id="UP001150830">
    <property type="component" value="Unassembled WGS sequence"/>
</dbReference>
<sequence length="220" mass="24919">MRWIFFSLLIGNMVLMAYYWQKEGTTKANISSQTVELPTTGQRLTLLSETTIALPKAREVDTNGRRRCYLLGPYGDEIDSRHAAARSQALGLTGRSIYTEIPSGEPEEYWVYIPPRPSRDAAVRILKEMQKRGFDSFIITKGELAEGVSLGVFRNQDSAVQLADQVREFNSQVAVKQVTKTRREFWLEIPEGPEVNQGLRDRVQADDSKASWQLSECSVQ</sequence>
<feature type="domain" description="SPOR" evidence="1">
    <location>
        <begin position="103"/>
        <end position="181"/>
    </location>
</feature>
<protein>
    <submittedName>
        <fullName evidence="2">SPOR domain-containing protein</fullName>
    </submittedName>
</protein>
<dbReference type="AlphaFoldDB" id="A0A9X3IS89"/>
<reference evidence="2" key="1">
    <citation type="submission" date="2022-11" db="EMBL/GenBank/DDBJ databases">
        <title>Parathalassolutuus dongxingensis gen. nov., sp. nov., a novel member of family Oceanospirillaceae isolated from a coastal shrimp pond in Guangxi, China.</title>
        <authorList>
            <person name="Chen H."/>
        </authorList>
    </citation>
    <scope>NUCLEOTIDE SEQUENCE</scope>
    <source>
        <strain evidence="2">G-43</strain>
    </source>
</reference>
<proteinExistence type="predicted"/>
<dbReference type="SUPFAM" id="SSF110997">
    <property type="entry name" value="Sporulation related repeat"/>
    <property type="match status" value="1"/>
</dbReference>
<dbReference type="Pfam" id="PF05036">
    <property type="entry name" value="SPOR"/>
    <property type="match status" value="1"/>
</dbReference>
<accession>A0A9X3IS89</accession>
<keyword evidence="3" id="KW-1185">Reference proteome</keyword>
<gene>
    <name evidence="2" type="ORF">OUO13_12960</name>
</gene>
<evidence type="ECO:0000313" key="3">
    <source>
        <dbReference type="Proteomes" id="UP001150830"/>
    </source>
</evidence>
<evidence type="ECO:0000313" key="2">
    <source>
        <dbReference type="EMBL" id="MCY0966097.1"/>
    </source>
</evidence>
<name>A0A9X3IS89_9GAMM</name>
<evidence type="ECO:0000259" key="1">
    <source>
        <dbReference type="PROSITE" id="PS51724"/>
    </source>
</evidence>
<dbReference type="RefSeq" id="WP_283174308.1">
    <property type="nucleotide sequence ID" value="NZ_JAPNOA010000039.1"/>
</dbReference>
<dbReference type="GO" id="GO:0042834">
    <property type="term" value="F:peptidoglycan binding"/>
    <property type="evidence" value="ECO:0007669"/>
    <property type="project" value="InterPro"/>
</dbReference>
<dbReference type="PROSITE" id="PS51724">
    <property type="entry name" value="SPOR"/>
    <property type="match status" value="1"/>
</dbReference>
<dbReference type="InterPro" id="IPR007730">
    <property type="entry name" value="SPOR-like_dom"/>
</dbReference>
<dbReference type="EMBL" id="JAPNOA010000039">
    <property type="protein sequence ID" value="MCY0966097.1"/>
    <property type="molecule type" value="Genomic_DNA"/>
</dbReference>
<comment type="caution">
    <text evidence="2">The sequence shown here is derived from an EMBL/GenBank/DDBJ whole genome shotgun (WGS) entry which is preliminary data.</text>
</comment>
<organism evidence="2 3">
    <name type="scientific">Parathalassolituus penaei</name>
    <dbReference type="NCBI Taxonomy" id="2997323"/>
    <lineage>
        <taxon>Bacteria</taxon>
        <taxon>Pseudomonadati</taxon>
        <taxon>Pseudomonadota</taxon>
        <taxon>Gammaproteobacteria</taxon>
        <taxon>Oceanospirillales</taxon>
        <taxon>Oceanospirillaceae</taxon>
        <taxon>Parathalassolituus</taxon>
    </lineage>
</organism>
<dbReference type="InterPro" id="IPR036680">
    <property type="entry name" value="SPOR-like_sf"/>
</dbReference>